<organism evidence="5 6">
    <name type="scientific">Nocardiopsis sediminis</name>
    <dbReference type="NCBI Taxonomy" id="1778267"/>
    <lineage>
        <taxon>Bacteria</taxon>
        <taxon>Bacillati</taxon>
        <taxon>Actinomycetota</taxon>
        <taxon>Actinomycetes</taxon>
        <taxon>Streptosporangiales</taxon>
        <taxon>Nocardiopsidaceae</taxon>
        <taxon>Nocardiopsis</taxon>
    </lineage>
</organism>
<dbReference type="Proteomes" id="UP001595847">
    <property type="component" value="Unassembled WGS sequence"/>
</dbReference>
<evidence type="ECO:0000256" key="3">
    <source>
        <dbReference type="SAM" id="Phobius"/>
    </source>
</evidence>
<feature type="transmembrane region" description="Helical" evidence="3">
    <location>
        <begin position="52"/>
        <end position="74"/>
    </location>
</feature>
<feature type="compositionally biased region" description="Low complexity" evidence="2">
    <location>
        <begin position="386"/>
        <end position="401"/>
    </location>
</feature>
<keyword evidence="3" id="KW-1133">Transmembrane helix</keyword>
<reference evidence="6" key="1">
    <citation type="journal article" date="2019" name="Int. J. Syst. Evol. Microbiol.">
        <title>The Global Catalogue of Microorganisms (GCM) 10K type strain sequencing project: providing services to taxonomists for standard genome sequencing and annotation.</title>
        <authorList>
            <consortium name="The Broad Institute Genomics Platform"/>
            <consortium name="The Broad Institute Genome Sequencing Center for Infectious Disease"/>
            <person name="Wu L."/>
            <person name="Ma J."/>
        </authorList>
    </citation>
    <scope>NUCLEOTIDE SEQUENCE [LARGE SCALE GENOMIC DNA]</scope>
    <source>
        <strain evidence="6">TBRC 1826</strain>
    </source>
</reference>
<evidence type="ECO:0000256" key="2">
    <source>
        <dbReference type="SAM" id="MobiDB-lite"/>
    </source>
</evidence>
<evidence type="ECO:0000313" key="6">
    <source>
        <dbReference type="Proteomes" id="UP001595847"/>
    </source>
</evidence>
<dbReference type="Gene3D" id="3.40.630.190">
    <property type="entry name" value="LCP protein"/>
    <property type="match status" value="1"/>
</dbReference>
<comment type="caution">
    <text evidence="5">The sequence shown here is derived from an EMBL/GenBank/DDBJ whole genome shotgun (WGS) entry which is preliminary data.</text>
</comment>
<name>A0ABV8FRM9_9ACTN</name>
<feature type="region of interest" description="Disordered" evidence="2">
    <location>
        <begin position="377"/>
        <end position="446"/>
    </location>
</feature>
<dbReference type="InterPro" id="IPR050922">
    <property type="entry name" value="LytR/CpsA/Psr_CW_biosynth"/>
</dbReference>
<proteinExistence type="inferred from homology"/>
<protein>
    <submittedName>
        <fullName evidence="5">LCP family protein</fullName>
    </submittedName>
</protein>
<keyword evidence="3" id="KW-0812">Transmembrane</keyword>
<gene>
    <name evidence="5" type="ORF">ACFOVU_18985</name>
</gene>
<evidence type="ECO:0000259" key="4">
    <source>
        <dbReference type="Pfam" id="PF03816"/>
    </source>
</evidence>
<feature type="region of interest" description="Disordered" evidence="2">
    <location>
        <begin position="1"/>
        <end position="49"/>
    </location>
</feature>
<keyword evidence="3" id="KW-0472">Membrane</keyword>
<dbReference type="EMBL" id="JBHSBH010000012">
    <property type="protein sequence ID" value="MFC3998024.1"/>
    <property type="molecule type" value="Genomic_DNA"/>
</dbReference>
<dbReference type="InterPro" id="IPR004474">
    <property type="entry name" value="LytR_CpsA_psr"/>
</dbReference>
<keyword evidence="6" id="KW-1185">Reference proteome</keyword>
<dbReference type="NCBIfam" id="TIGR00350">
    <property type="entry name" value="lytR_cpsA_psr"/>
    <property type="match status" value="1"/>
</dbReference>
<sequence>MPEDAAEPTSEHVEPGAQPSGTENTGTDAATNAAAPDTQPPAPRRRRWRRTAAWTAAAIALALVAGTGTAYAYYRSLRGNMTRHDLGATLDEAERPPKIGDDVNILFIGSDGREGGNSDYGGRDFVGERSDSLMLAHISPDSRVTVVNFPRDSLVQLPDCDPYGETEGTGGYYGMINSALFHGGPPCVVKTIESLTDIRIDHFAHLSFVGFRDMVDAIGGVDMCIPEPMQDERARLDLEAGDQTLTGEEALGFVRARYEIGDGGDIGRIDRQQMFLGALADQVTSSDVLTSPAKMTGLLEAVSEHTATDEDLQLSRMVSIGTTLADAQLSDIAFYTVPWFQAPMDPNRVIWDEENAAELFAAIAADRPVDDRILETGEAEEGSGSEGADPSASPGAAGPSPEASPQPSPEAGSGTDGAEADGTGIEGRDATSNPCVNGLGEGTEDM</sequence>
<dbReference type="PANTHER" id="PTHR33392:SF6">
    <property type="entry name" value="POLYISOPRENYL-TEICHOIC ACID--PEPTIDOGLYCAN TEICHOIC ACID TRANSFERASE TAGU"/>
    <property type="match status" value="1"/>
</dbReference>
<evidence type="ECO:0000313" key="5">
    <source>
        <dbReference type="EMBL" id="MFC3998024.1"/>
    </source>
</evidence>
<accession>A0ABV8FRM9</accession>
<feature type="compositionally biased region" description="Low complexity" evidence="2">
    <location>
        <begin position="24"/>
        <end position="37"/>
    </location>
</feature>
<dbReference type="RefSeq" id="WP_378535492.1">
    <property type="nucleotide sequence ID" value="NZ_JBHSBH010000012.1"/>
</dbReference>
<comment type="similarity">
    <text evidence="1">Belongs to the LytR/CpsA/Psr (LCP) family.</text>
</comment>
<evidence type="ECO:0000256" key="1">
    <source>
        <dbReference type="ARBA" id="ARBA00006068"/>
    </source>
</evidence>
<dbReference type="PANTHER" id="PTHR33392">
    <property type="entry name" value="POLYISOPRENYL-TEICHOIC ACID--PEPTIDOGLYCAN TEICHOIC ACID TRANSFERASE TAGU"/>
    <property type="match status" value="1"/>
</dbReference>
<feature type="domain" description="Cell envelope-related transcriptional attenuator" evidence="4">
    <location>
        <begin position="129"/>
        <end position="284"/>
    </location>
</feature>
<dbReference type="Pfam" id="PF03816">
    <property type="entry name" value="LytR_cpsA_psr"/>
    <property type="match status" value="1"/>
</dbReference>